<keyword evidence="5 7" id="KW-1133">Transmembrane helix</keyword>
<dbReference type="PANTHER" id="PTHR43731">
    <property type="entry name" value="RHOMBOID PROTEASE"/>
    <property type="match status" value="1"/>
</dbReference>
<evidence type="ECO:0000256" key="7">
    <source>
        <dbReference type="SAM" id="Phobius"/>
    </source>
</evidence>
<gene>
    <name evidence="9" type="ORF">EWM59_15320</name>
</gene>
<sequence length="209" mass="23941">MSSIPFTFIIIGITVLVSLAAFSNKSLEYRYILNPYIVHRRKEWWRLLTSGFLHGDFAHLFFNMLSLFLFGLATEARFHEIFGEKAVFFYLLLYLSGIIIANLPDTFSKKNHSGYNALGASGGVSSIVFAFIMFEPTAKMGAYILPPFIPAWIFGLLYLWYSKYMAEKQYDNIGHTAHFWGALWGVIFMILTFPPIIRIFITKIAGSFQ</sequence>
<accession>A0A4Q5LXX9</accession>
<dbReference type="Pfam" id="PF01694">
    <property type="entry name" value="Rhomboid"/>
    <property type="match status" value="1"/>
</dbReference>
<evidence type="ECO:0000256" key="5">
    <source>
        <dbReference type="ARBA" id="ARBA00022989"/>
    </source>
</evidence>
<evidence type="ECO:0000313" key="9">
    <source>
        <dbReference type="EMBL" id="RYU94701.1"/>
    </source>
</evidence>
<dbReference type="GO" id="GO:0006508">
    <property type="term" value="P:proteolysis"/>
    <property type="evidence" value="ECO:0007669"/>
    <property type="project" value="UniProtKB-KW"/>
</dbReference>
<comment type="similarity">
    <text evidence="2">Belongs to the peptidase S54 family.</text>
</comment>
<keyword evidence="10" id="KW-1185">Reference proteome</keyword>
<keyword evidence="6 7" id="KW-0472">Membrane</keyword>
<evidence type="ECO:0000256" key="4">
    <source>
        <dbReference type="ARBA" id="ARBA00022801"/>
    </source>
</evidence>
<comment type="caution">
    <text evidence="9">The sequence shown here is derived from an EMBL/GenBank/DDBJ whole genome shotgun (WGS) entry which is preliminary data.</text>
</comment>
<evidence type="ECO:0000256" key="2">
    <source>
        <dbReference type="ARBA" id="ARBA00009045"/>
    </source>
</evidence>
<dbReference type="EMBL" id="SEWF01000022">
    <property type="protein sequence ID" value="RYU94701.1"/>
    <property type="molecule type" value="Genomic_DNA"/>
</dbReference>
<keyword evidence="3 7" id="KW-0812">Transmembrane</keyword>
<evidence type="ECO:0000256" key="1">
    <source>
        <dbReference type="ARBA" id="ARBA00004141"/>
    </source>
</evidence>
<organism evidence="9 10">
    <name type="scientific">Emticicia agri</name>
    <dbReference type="NCBI Taxonomy" id="2492393"/>
    <lineage>
        <taxon>Bacteria</taxon>
        <taxon>Pseudomonadati</taxon>
        <taxon>Bacteroidota</taxon>
        <taxon>Cytophagia</taxon>
        <taxon>Cytophagales</taxon>
        <taxon>Leadbetterellaceae</taxon>
        <taxon>Emticicia</taxon>
    </lineage>
</organism>
<feature type="transmembrane region" description="Helical" evidence="7">
    <location>
        <begin position="140"/>
        <end position="161"/>
    </location>
</feature>
<proteinExistence type="inferred from homology"/>
<evidence type="ECO:0000256" key="6">
    <source>
        <dbReference type="ARBA" id="ARBA00023136"/>
    </source>
</evidence>
<feature type="transmembrane region" description="Helical" evidence="7">
    <location>
        <begin position="6"/>
        <end position="23"/>
    </location>
</feature>
<name>A0A4Q5LXX9_9BACT</name>
<protein>
    <submittedName>
        <fullName evidence="9">Rhomboid family intramembrane serine protease</fullName>
    </submittedName>
</protein>
<comment type="subcellular location">
    <subcellularLocation>
        <location evidence="1">Membrane</location>
        <topology evidence="1">Multi-pass membrane protein</topology>
    </subcellularLocation>
</comment>
<dbReference type="PANTHER" id="PTHR43731:SF14">
    <property type="entry name" value="PRESENILIN-ASSOCIATED RHOMBOID-LIKE PROTEIN, MITOCHONDRIAL"/>
    <property type="match status" value="1"/>
</dbReference>
<dbReference type="GO" id="GO:0016020">
    <property type="term" value="C:membrane"/>
    <property type="evidence" value="ECO:0007669"/>
    <property type="project" value="UniProtKB-SubCell"/>
</dbReference>
<dbReference type="GO" id="GO:0004252">
    <property type="term" value="F:serine-type endopeptidase activity"/>
    <property type="evidence" value="ECO:0007669"/>
    <property type="project" value="InterPro"/>
</dbReference>
<feature type="transmembrane region" description="Helical" evidence="7">
    <location>
        <begin position="86"/>
        <end position="103"/>
    </location>
</feature>
<keyword evidence="9" id="KW-0645">Protease</keyword>
<keyword evidence="4" id="KW-0378">Hydrolase</keyword>
<evidence type="ECO:0000256" key="3">
    <source>
        <dbReference type="ARBA" id="ARBA00022692"/>
    </source>
</evidence>
<feature type="transmembrane region" description="Helical" evidence="7">
    <location>
        <begin position="44"/>
        <end position="74"/>
    </location>
</feature>
<feature type="transmembrane region" description="Helical" evidence="7">
    <location>
        <begin position="182"/>
        <end position="201"/>
    </location>
</feature>
<dbReference type="InterPro" id="IPR035952">
    <property type="entry name" value="Rhomboid-like_sf"/>
</dbReference>
<dbReference type="Proteomes" id="UP000293162">
    <property type="component" value="Unassembled WGS sequence"/>
</dbReference>
<evidence type="ECO:0000313" key="10">
    <source>
        <dbReference type="Proteomes" id="UP000293162"/>
    </source>
</evidence>
<reference evidence="9 10" key="1">
    <citation type="submission" date="2019-02" db="EMBL/GenBank/DDBJ databases">
        <title>Bacterial novel species Emticicia sp. 17J42-9 isolated from soil.</title>
        <authorList>
            <person name="Jung H.-Y."/>
        </authorList>
    </citation>
    <scope>NUCLEOTIDE SEQUENCE [LARGE SCALE GENOMIC DNA]</scope>
    <source>
        <strain evidence="9 10">17J42-9</strain>
    </source>
</reference>
<dbReference type="InterPro" id="IPR022764">
    <property type="entry name" value="Peptidase_S54_rhomboid_dom"/>
</dbReference>
<dbReference type="AlphaFoldDB" id="A0A4Q5LXX9"/>
<dbReference type="InterPro" id="IPR050925">
    <property type="entry name" value="Rhomboid_protease_S54"/>
</dbReference>
<dbReference type="SUPFAM" id="SSF144091">
    <property type="entry name" value="Rhomboid-like"/>
    <property type="match status" value="1"/>
</dbReference>
<evidence type="ECO:0000259" key="8">
    <source>
        <dbReference type="Pfam" id="PF01694"/>
    </source>
</evidence>
<feature type="domain" description="Peptidase S54 rhomboid" evidence="8">
    <location>
        <begin position="42"/>
        <end position="193"/>
    </location>
</feature>
<dbReference type="RefSeq" id="WP_130022087.1">
    <property type="nucleotide sequence ID" value="NZ_SEWF01000022.1"/>
</dbReference>
<dbReference type="Gene3D" id="1.20.1540.10">
    <property type="entry name" value="Rhomboid-like"/>
    <property type="match status" value="1"/>
</dbReference>
<dbReference type="OrthoDB" id="9807874at2"/>
<feature type="transmembrane region" description="Helical" evidence="7">
    <location>
        <begin position="115"/>
        <end position="134"/>
    </location>
</feature>